<dbReference type="InterPro" id="IPR037518">
    <property type="entry name" value="MPN"/>
</dbReference>
<dbReference type="PANTHER" id="PTHR34858">
    <property type="entry name" value="CYSO-CYSTEINE PEPTIDASE"/>
    <property type="match status" value="1"/>
</dbReference>
<dbReference type="InterPro" id="IPR028090">
    <property type="entry name" value="JAB_dom_prok"/>
</dbReference>
<dbReference type="PROSITE" id="PS50249">
    <property type="entry name" value="MPN"/>
    <property type="match status" value="1"/>
</dbReference>
<keyword evidence="2" id="KW-0479">Metal-binding</keyword>
<reference evidence="7" key="1">
    <citation type="submission" date="2020-05" db="EMBL/GenBank/DDBJ databases">
        <authorList>
            <person name="Chiriac C."/>
            <person name="Salcher M."/>
            <person name="Ghai R."/>
            <person name="Kavagutti S V."/>
        </authorList>
    </citation>
    <scope>NUCLEOTIDE SEQUENCE</scope>
</reference>
<keyword evidence="1" id="KW-0645">Protease</keyword>
<gene>
    <name evidence="7" type="ORF">UFOPK2958_01000</name>
</gene>
<keyword evidence="4" id="KW-0862">Zinc</keyword>
<dbReference type="AlphaFoldDB" id="A0A6J6X3Q7"/>
<proteinExistence type="predicted"/>
<evidence type="ECO:0000256" key="1">
    <source>
        <dbReference type="ARBA" id="ARBA00022670"/>
    </source>
</evidence>
<dbReference type="PANTHER" id="PTHR34858:SF1">
    <property type="entry name" value="CYSO-CYSTEINE PEPTIDASE"/>
    <property type="match status" value="1"/>
</dbReference>
<dbReference type="CDD" id="cd08070">
    <property type="entry name" value="MPN_like"/>
    <property type="match status" value="1"/>
</dbReference>
<keyword evidence="3" id="KW-0378">Hydrolase</keyword>
<dbReference type="EMBL" id="CAFAAB010000115">
    <property type="protein sequence ID" value="CAB4788717.1"/>
    <property type="molecule type" value="Genomic_DNA"/>
</dbReference>
<dbReference type="InterPro" id="IPR051929">
    <property type="entry name" value="VirAsm_ModProt"/>
</dbReference>
<keyword evidence="5" id="KW-0482">Metalloprotease</keyword>
<dbReference type="GO" id="GO:0006508">
    <property type="term" value="P:proteolysis"/>
    <property type="evidence" value="ECO:0007669"/>
    <property type="project" value="UniProtKB-KW"/>
</dbReference>
<organism evidence="7">
    <name type="scientific">freshwater metagenome</name>
    <dbReference type="NCBI Taxonomy" id="449393"/>
    <lineage>
        <taxon>unclassified sequences</taxon>
        <taxon>metagenomes</taxon>
        <taxon>ecological metagenomes</taxon>
    </lineage>
</organism>
<dbReference type="Pfam" id="PF14464">
    <property type="entry name" value="Prok-JAB"/>
    <property type="match status" value="1"/>
</dbReference>
<sequence length="132" mass="14292">MLTLTSEQRDAVVAHCIRNLPNEGCGLLVGSDDGVISQVVPSANVADSARVYEIEPKVLLRTFRAADDSGEVVAGCFHSHTHSDAYPSPTDVAQAPDPSWHYVLVSLRVIPPVLRSYRIVDGDVTEETVTIH</sequence>
<name>A0A6J6X3Q7_9ZZZZ</name>
<dbReference type="GO" id="GO:0008235">
    <property type="term" value="F:metalloexopeptidase activity"/>
    <property type="evidence" value="ECO:0007669"/>
    <property type="project" value="TreeGrafter"/>
</dbReference>
<evidence type="ECO:0000256" key="2">
    <source>
        <dbReference type="ARBA" id="ARBA00022723"/>
    </source>
</evidence>
<dbReference type="Gene3D" id="3.40.140.10">
    <property type="entry name" value="Cytidine Deaminase, domain 2"/>
    <property type="match status" value="1"/>
</dbReference>
<dbReference type="InterPro" id="IPR000555">
    <property type="entry name" value="JAMM/MPN+_dom"/>
</dbReference>
<evidence type="ECO:0000256" key="5">
    <source>
        <dbReference type="ARBA" id="ARBA00023049"/>
    </source>
</evidence>
<protein>
    <submittedName>
        <fullName evidence="7">Unannotated protein</fullName>
    </submittedName>
</protein>
<dbReference type="SUPFAM" id="SSF102712">
    <property type="entry name" value="JAB1/MPN domain"/>
    <property type="match status" value="1"/>
</dbReference>
<feature type="domain" description="MPN" evidence="6">
    <location>
        <begin position="2"/>
        <end position="132"/>
    </location>
</feature>
<evidence type="ECO:0000256" key="3">
    <source>
        <dbReference type="ARBA" id="ARBA00022801"/>
    </source>
</evidence>
<dbReference type="GO" id="GO:0008270">
    <property type="term" value="F:zinc ion binding"/>
    <property type="evidence" value="ECO:0007669"/>
    <property type="project" value="TreeGrafter"/>
</dbReference>
<dbReference type="SMART" id="SM00232">
    <property type="entry name" value="JAB_MPN"/>
    <property type="match status" value="1"/>
</dbReference>
<accession>A0A6J6X3Q7</accession>
<evidence type="ECO:0000313" key="7">
    <source>
        <dbReference type="EMBL" id="CAB4788717.1"/>
    </source>
</evidence>
<evidence type="ECO:0000256" key="4">
    <source>
        <dbReference type="ARBA" id="ARBA00022833"/>
    </source>
</evidence>
<evidence type="ECO:0000259" key="6">
    <source>
        <dbReference type="PROSITE" id="PS50249"/>
    </source>
</evidence>